<dbReference type="Gene3D" id="2.60.40.10">
    <property type="entry name" value="Immunoglobulins"/>
    <property type="match status" value="1"/>
</dbReference>
<dbReference type="Pfam" id="PF09136">
    <property type="entry name" value="Glucodextran_B"/>
    <property type="match status" value="1"/>
</dbReference>
<gene>
    <name evidence="3" type="ORF">COT44_01660</name>
</gene>
<dbReference type="EMBL" id="PEYO01000008">
    <property type="protein sequence ID" value="PIU03720.1"/>
    <property type="molecule type" value="Genomic_DNA"/>
</dbReference>
<evidence type="ECO:0000313" key="4">
    <source>
        <dbReference type="Proteomes" id="UP000228996"/>
    </source>
</evidence>
<name>A0A2M6XDG6_9BACT</name>
<accession>A0A2M6XDG6</accession>
<dbReference type="PANTHER" id="PTHR34475">
    <property type="match status" value="1"/>
</dbReference>
<evidence type="ECO:0000313" key="3">
    <source>
        <dbReference type="EMBL" id="PIU03720.1"/>
    </source>
</evidence>
<dbReference type="GO" id="GO:0003677">
    <property type="term" value="F:DNA binding"/>
    <property type="evidence" value="ECO:0007669"/>
    <property type="project" value="InterPro"/>
</dbReference>
<organism evidence="3 4">
    <name type="scientific">Candidatus Shapirobacteria bacterium CG08_land_8_20_14_0_20_39_18</name>
    <dbReference type="NCBI Taxonomy" id="1974883"/>
    <lineage>
        <taxon>Bacteria</taxon>
        <taxon>Candidatus Shapironibacteriota</taxon>
    </lineage>
</organism>
<dbReference type="PANTHER" id="PTHR34475:SF1">
    <property type="entry name" value="CYTOSKELETON PROTEIN RODZ"/>
    <property type="match status" value="1"/>
</dbReference>
<dbReference type="InterPro" id="IPR010982">
    <property type="entry name" value="Lambda_DNA-bd_dom_sf"/>
</dbReference>
<dbReference type="SUPFAM" id="SSF47413">
    <property type="entry name" value="lambda repressor-like DNA-binding domains"/>
    <property type="match status" value="1"/>
</dbReference>
<dbReference type="Proteomes" id="UP000228996">
    <property type="component" value="Unassembled WGS sequence"/>
</dbReference>
<proteinExistence type="predicted"/>
<dbReference type="InterPro" id="IPR001387">
    <property type="entry name" value="Cro/C1-type_HTH"/>
</dbReference>
<dbReference type="PROSITE" id="PS50943">
    <property type="entry name" value="HTH_CROC1"/>
    <property type="match status" value="1"/>
</dbReference>
<evidence type="ECO:0000256" key="1">
    <source>
        <dbReference type="SAM" id="Phobius"/>
    </source>
</evidence>
<feature type="transmembrane region" description="Helical" evidence="1">
    <location>
        <begin position="106"/>
        <end position="130"/>
    </location>
</feature>
<dbReference type="AlphaFoldDB" id="A0A2M6XDG6"/>
<dbReference type="Gene3D" id="1.10.260.40">
    <property type="entry name" value="lambda repressor-like DNA-binding domains"/>
    <property type="match status" value="1"/>
</dbReference>
<comment type="caution">
    <text evidence="3">The sequence shown here is derived from an EMBL/GenBank/DDBJ whole genome shotgun (WGS) entry which is preliminary data.</text>
</comment>
<dbReference type="InterPro" id="IPR050400">
    <property type="entry name" value="Bact_Cytoskel_RodZ"/>
</dbReference>
<keyword evidence="1" id="KW-0472">Membrane</keyword>
<dbReference type="CDD" id="cd00093">
    <property type="entry name" value="HTH_XRE"/>
    <property type="match status" value="1"/>
</dbReference>
<keyword evidence="1" id="KW-0812">Transmembrane</keyword>
<keyword evidence="1" id="KW-1133">Transmembrane helix</keyword>
<feature type="domain" description="HTH cro/C1-type" evidence="2">
    <location>
        <begin position="8"/>
        <end position="68"/>
    </location>
</feature>
<dbReference type="InterPro" id="IPR013783">
    <property type="entry name" value="Ig-like_fold"/>
</dbReference>
<dbReference type="Pfam" id="PF13413">
    <property type="entry name" value="HTH_25"/>
    <property type="match status" value="1"/>
</dbReference>
<reference evidence="4" key="1">
    <citation type="submission" date="2017-09" db="EMBL/GenBank/DDBJ databases">
        <title>Depth-based differentiation of microbial function through sediment-hosted aquifers and enrichment of novel symbionts in the deep terrestrial subsurface.</title>
        <authorList>
            <person name="Probst A.J."/>
            <person name="Ladd B."/>
            <person name="Jarett J.K."/>
            <person name="Geller-Mcgrath D.E."/>
            <person name="Sieber C.M.K."/>
            <person name="Emerson J.B."/>
            <person name="Anantharaman K."/>
            <person name="Thomas B.C."/>
            <person name="Malmstrom R."/>
            <person name="Stieglmeier M."/>
            <person name="Klingl A."/>
            <person name="Woyke T."/>
            <person name="Ryan C.M."/>
            <person name="Banfield J.F."/>
        </authorList>
    </citation>
    <scope>NUCLEOTIDE SEQUENCE [LARGE SCALE GENOMIC DNA]</scope>
</reference>
<evidence type="ECO:0000259" key="2">
    <source>
        <dbReference type="PROSITE" id="PS50943"/>
    </source>
</evidence>
<protein>
    <recommendedName>
        <fullName evidence="2">HTH cro/C1-type domain-containing protein</fullName>
    </recommendedName>
</protein>
<sequence>MRTVGEILKEARIKKGISLQEVALSTKIRPNFLEEIESNQFNKVAEGAVVKGLIKNYAEFLDISSRDLLAIFRRDFIEDKNGQILPRGTYEPLDNNRIAWTPKTTLFLGGGLLVLVFTLFFLVHLISFLGSPPLTIQSPKDGLSTKESSIEVRGKTEADNAVYVDGEIVTVTPEGNFQQMVSLSAGENKIKIEAVSRRGKKTTKEITVNFISD</sequence>